<dbReference type="AlphaFoldDB" id="A0A1C6RBR8"/>
<feature type="compositionally biased region" description="Low complexity" evidence="1">
    <location>
        <begin position="114"/>
        <end position="129"/>
    </location>
</feature>
<evidence type="ECO:0000313" key="3">
    <source>
        <dbReference type="Proteomes" id="UP000198906"/>
    </source>
</evidence>
<dbReference type="STRING" id="47866.GA0074694_0828"/>
<feature type="compositionally biased region" description="Low complexity" evidence="1">
    <location>
        <begin position="44"/>
        <end position="66"/>
    </location>
</feature>
<feature type="region of interest" description="Disordered" evidence="1">
    <location>
        <begin position="1"/>
        <end position="131"/>
    </location>
</feature>
<dbReference type="EMBL" id="FMHU01000001">
    <property type="protein sequence ID" value="SCL14583.1"/>
    <property type="molecule type" value="Genomic_DNA"/>
</dbReference>
<accession>A0A1C6RBR8</accession>
<protein>
    <recommendedName>
        <fullName evidence="4">DUF3263 domain-containing protein</fullName>
    </recommendedName>
</protein>
<keyword evidence="3" id="KW-1185">Reference proteome</keyword>
<name>A0A1C6RBR8_9ACTN</name>
<dbReference type="InterPro" id="IPR021678">
    <property type="entry name" value="DUF3263"/>
</dbReference>
<reference evidence="3" key="1">
    <citation type="submission" date="2016-06" db="EMBL/GenBank/DDBJ databases">
        <authorList>
            <person name="Varghese N."/>
        </authorList>
    </citation>
    <scope>NUCLEOTIDE SEQUENCE [LARGE SCALE GENOMIC DNA]</scope>
    <source>
        <strain evidence="3">DSM 46123</strain>
    </source>
</reference>
<dbReference type="Pfam" id="PF11662">
    <property type="entry name" value="DUF3263"/>
    <property type="match status" value="1"/>
</dbReference>
<evidence type="ECO:0000313" key="2">
    <source>
        <dbReference type="EMBL" id="SCL14583.1"/>
    </source>
</evidence>
<gene>
    <name evidence="2" type="ORF">GA0074694_0828</name>
</gene>
<organism evidence="2 3">
    <name type="scientific">Micromonospora inyonensis</name>
    <dbReference type="NCBI Taxonomy" id="47866"/>
    <lineage>
        <taxon>Bacteria</taxon>
        <taxon>Bacillati</taxon>
        <taxon>Actinomycetota</taxon>
        <taxon>Actinomycetes</taxon>
        <taxon>Micromonosporales</taxon>
        <taxon>Micromonosporaceae</taxon>
        <taxon>Micromonospora</taxon>
    </lineage>
</organism>
<evidence type="ECO:0000256" key="1">
    <source>
        <dbReference type="SAM" id="MobiDB-lite"/>
    </source>
</evidence>
<sequence length="203" mass="21024">MQPSADAFPGRADRAEPASSPSSRGVPPPRSAPEVESNAPASDRTPGTPAARPAPADAEAAAARTTIPDTDAVPSPRNAAGPDAPSRNAVGPDAPSRNAADPDAPPRKSGGGAAADPGATPGDAGAADGLTERERGILAFERHWWRHAGAKEQAIRDTFGLSATRYYQLLNALLDNPAALAAEPLLVGRLRRLRSSRARNRRR</sequence>
<proteinExistence type="predicted"/>
<dbReference type="Proteomes" id="UP000198906">
    <property type="component" value="Unassembled WGS sequence"/>
</dbReference>
<evidence type="ECO:0008006" key="4">
    <source>
        <dbReference type="Google" id="ProtNLM"/>
    </source>
</evidence>